<sequence length="76" mass="8484">MSSLIEDYQGRLDDLLNEASEDDIDPIDLLINSIADYLEGELEDEEDKTLCVDFGGKSLIISIVSNDDQPVSERVH</sequence>
<dbReference type="EMBL" id="JZYN01000032">
    <property type="protein sequence ID" value="KJM63773.1"/>
    <property type="molecule type" value="Genomic_DNA"/>
</dbReference>
<dbReference type="RefSeq" id="WP_045347023.1">
    <property type="nucleotide sequence ID" value="NZ_JZYN01000032.1"/>
</dbReference>
<evidence type="ECO:0000313" key="2">
    <source>
        <dbReference type="Proteomes" id="UP000033679"/>
    </source>
</evidence>
<name>A0A837FCT6_9ENTR</name>
<reference evidence="1 2" key="1">
    <citation type="submission" date="2015-03" db="EMBL/GenBank/DDBJ databases">
        <authorList>
            <person name="McCorrison J."/>
            <person name="Sanka R."/>
            <person name="Adams M."/>
            <person name="Brinkac L."/>
            <person name="Nierman W."/>
            <person name="Sutton G."/>
            <person name="Nelson K."/>
            <person name="Kiedrowski L."/>
            <person name="Guerrero D."/>
            <person name="Bonomo R."/>
        </authorList>
    </citation>
    <scope>NUCLEOTIDE SEQUENCE [LARGE SCALE GENOMIC DNA]</scope>
    <source>
        <strain evidence="1 2">39373</strain>
    </source>
</reference>
<protein>
    <submittedName>
        <fullName evidence="1">Uncharacterized protein</fullName>
    </submittedName>
</protein>
<accession>A0A837FCT6</accession>
<organism evidence="1 2">
    <name type="scientific">Enterobacter hormaechei subsp. xiangfangensis</name>
    <dbReference type="NCBI Taxonomy" id="1296536"/>
    <lineage>
        <taxon>Bacteria</taxon>
        <taxon>Pseudomonadati</taxon>
        <taxon>Pseudomonadota</taxon>
        <taxon>Gammaproteobacteria</taxon>
        <taxon>Enterobacterales</taxon>
        <taxon>Enterobacteriaceae</taxon>
        <taxon>Enterobacter</taxon>
        <taxon>Enterobacter cloacae complex</taxon>
    </lineage>
</organism>
<proteinExistence type="predicted"/>
<dbReference type="Proteomes" id="UP000033679">
    <property type="component" value="Unassembled WGS sequence"/>
</dbReference>
<gene>
    <name evidence="1" type="ORF">SS59_21195</name>
</gene>
<evidence type="ECO:0000313" key="1">
    <source>
        <dbReference type="EMBL" id="KJM63773.1"/>
    </source>
</evidence>
<comment type="caution">
    <text evidence="1">The sequence shown here is derived from an EMBL/GenBank/DDBJ whole genome shotgun (WGS) entry which is preliminary data.</text>
</comment>
<dbReference type="AlphaFoldDB" id="A0A837FCT6"/>